<feature type="transmembrane region" description="Helical" evidence="7">
    <location>
        <begin position="125"/>
        <end position="147"/>
    </location>
</feature>
<dbReference type="Proteomes" id="UP001500622">
    <property type="component" value="Unassembled WGS sequence"/>
</dbReference>
<dbReference type="CDD" id="cd06261">
    <property type="entry name" value="TM_PBP2"/>
    <property type="match status" value="1"/>
</dbReference>
<feature type="domain" description="ABC transmembrane type-1" evidence="8">
    <location>
        <begin position="121"/>
        <end position="321"/>
    </location>
</feature>
<dbReference type="Pfam" id="PF19300">
    <property type="entry name" value="BPD_transp_1_N"/>
    <property type="match status" value="1"/>
</dbReference>
<protein>
    <submittedName>
        <fullName evidence="9">ABC transporter permease</fullName>
    </submittedName>
</protein>
<dbReference type="EMBL" id="BAABGN010000008">
    <property type="protein sequence ID" value="GAA4423464.1"/>
    <property type="molecule type" value="Genomic_DNA"/>
</dbReference>
<evidence type="ECO:0000313" key="10">
    <source>
        <dbReference type="Proteomes" id="UP001500622"/>
    </source>
</evidence>
<reference evidence="10" key="1">
    <citation type="journal article" date="2019" name="Int. J. Syst. Evol. Microbiol.">
        <title>The Global Catalogue of Microorganisms (GCM) 10K type strain sequencing project: providing services to taxonomists for standard genome sequencing and annotation.</title>
        <authorList>
            <consortium name="The Broad Institute Genomics Platform"/>
            <consortium name="The Broad Institute Genome Sequencing Center for Infectious Disease"/>
            <person name="Wu L."/>
            <person name="Ma J."/>
        </authorList>
    </citation>
    <scope>NUCLEOTIDE SEQUENCE [LARGE SCALE GENOMIC DNA]</scope>
    <source>
        <strain evidence="10">JCM 17810</strain>
    </source>
</reference>
<dbReference type="InterPro" id="IPR045621">
    <property type="entry name" value="BPD_transp_1_N"/>
</dbReference>
<dbReference type="Gene3D" id="1.10.3720.10">
    <property type="entry name" value="MetI-like"/>
    <property type="match status" value="1"/>
</dbReference>
<evidence type="ECO:0000256" key="1">
    <source>
        <dbReference type="ARBA" id="ARBA00004651"/>
    </source>
</evidence>
<dbReference type="InterPro" id="IPR035906">
    <property type="entry name" value="MetI-like_sf"/>
</dbReference>
<accession>A0ABP8L8A9</accession>
<dbReference type="Pfam" id="PF00528">
    <property type="entry name" value="BPD_transp_1"/>
    <property type="match status" value="1"/>
</dbReference>
<evidence type="ECO:0000259" key="8">
    <source>
        <dbReference type="PROSITE" id="PS50928"/>
    </source>
</evidence>
<dbReference type="SUPFAM" id="SSF161098">
    <property type="entry name" value="MetI-like"/>
    <property type="match status" value="1"/>
</dbReference>
<keyword evidence="4 7" id="KW-0812">Transmembrane</keyword>
<feature type="transmembrane region" description="Helical" evidence="7">
    <location>
        <begin position="298"/>
        <end position="324"/>
    </location>
</feature>
<keyword evidence="2 7" id="KW-0813">Transport</keyword>
<evidence type="ECO:0000256" key="3">
    <source>
        <dbReference type="ARBA" id="ARBA00022475"/>
    </source>
</evidence>
<keyword evidence="3" id="KW-1003">Cell membrane</keyword>
<comment type="subcellular location">
    <subcellularLocation>
        <location evidence="1 7">Cell membrane</location>
        <topology evidence="1 7">Multi-pass membrane protein</topology>
    </subcellularLocation>
</comment>
<comment type="caution">
    <text evidence="9">The sequence shown here is derived from an EMBL/GenBank/DDBJ whole genome shotgun (WGS) entry which is preliminary data.</text>
</comment>
<feature type="transmembrane region" description="Helical" evidence="7">
    <location>
        <begin position="25"/>
        <end position="46"/>
    </location>
</feature>
<organism evidence="9 10">
    <name type="scientific">Georgenia halophila</name>
    <dbReference type="NCBI Taxonomy" id="620889"/>
    <lineage>
        <taxon>Bacteria</taxon>
        <taxon>Bacillati</taxon>
        <taxon>Actinomycetota</taxon>
        <taxon>Actinomycetes</taxon>
        <taxon>Micrococcales</taxon>
        <taxon>Bogoriellaceae</taxon>
        <taxon>Georgenia</taxon>
    </lineage>
</organism>
<feature type="transmembrane region" description="Helical" evidence="7">
    <location>
        <begin position="159"/>
        <end position="180"/>
    </location>
</feature>
<sequence>MTRTSSVEHPAATGTRRGPVLARAVGTRLGSALLALLGAATVTFLAQVGMPGDRATAILNVRTGVAEARTAQELAPIVAEYGLDRPLLLQYLDHVGGLLVGDLGVSYQQHRPVVDIIGEQLAPTMVLALTAIAVSWLLMIGWILLTAGRSRRVTGAGSLVEVVAAGLPAYWLGIILLVAFALRLGWFPVIGGTGIAGLLLPALTLAIPLAGFLGQATRTEYERALDQPFVVSARTRGMGETAVRLRHVLRHAVLPPITLTGWALGATLSGAVVVEQVFTRPGIGQLLVEAVGAQDLPVVVGVVVLVAAFYVVANLLVDLAYVLVDPRIRRTA</sequence>
<evidence type="ECO:0000256" key="4">
    <source>
        <dbReference type="ARBA" id="ARBA00022692"/>
    </source>
</evidence>
<dbReference type="InterPro" id="IPR000515">
    <property type="entry name" value="MetI-like"/>
</dbReference>
<gene>
    <name evidence="9" type="ORF">GCM10023169_19150</name>
</gene>
<keyword evidence="10" id="KW-1185">Reference proteome</keyword>
<comment type="similarity">
    <text evidence="7">Belongs to the binding-protein-dependent transport system permease family.</text>
</comment>
<feature type="transmembrane region" description="Helical" evidence="7">
    <location>
        <begin position="253"/>
        <end position="278"/>
    </location>
</feature>
<evidence type="ECO:0000256" key="2">
    <source>
        <dbReference type="ARBA" id="ARBA00022448"/>
    </source>
</evidence>
<proteinExistence type="inferred from homology"/>
<dbReference type="RefSeq" id="WP_345216032.1">
    <property type="nucleotide sequence ID" value="NZ_BAABGN010000008.1"/>
</dbReference>
<name>A0ABP8L8A9_9MICO</name>
<evidence type="ECO:0000256" key="6">
    <source>
        <dbReference type="ARBA" id="ARBA00023136"/>
    </source>
</evidence>
<evidence type="ECO:0000256" key="7">
    <source>
        <dbReference type="RuleBase" id="RU363032"/>
    </source>
</evidence>
<dbReference type="PANTHER" id="PTHR43163">
    <property type="entry name" value="DIPEPTIDE TRANSPORT SYSTEM PERMEASE PROTEIN DPPB-RELATED"/>
    <property type="match status" value="1"/>
</dbReference>
<keyword evidence="6 7" id="KW-0472">Membrane</keyword>
<evidence type="ECO:0000256" key="5">
    <source>
        <dbReference type="ARBA" id="ARBA00022989"/>
    </source>
</evidence>
<keyword evidence="5 7" id="KW-1133">Transmembrane helix</keyword>
<dbReference type="PANTHER" id="PTHR43163:SF6">
    <property type="entry name" value="DIPEPTIDE TRANSPORT SYSTEM PERMEASE PROTEIN DPPB-RELATED"/>
    <property type="match status" value="1"/>
</dbReference>
<dbReference type="PROSITE" id="PS50928">
    <property type="entry name" value="ABC_TM1"/>
    <property type="match status" value="1"/>
</dbReference>
<feature type="transmembrane region" description="Helical" evidence="7">
    <location>
        <begin position="186"/>
        <end position="213"/>
    </location>
</feature>
<evidence type="ECO:0000313" key="9">
    <source>
        <dbReference type="EMBL" id="GAA4423464.1"/>
    </source>
</evidence>